<keyword evidence="2" id="KW-0012">Acyltransferase</keyword>
<dbReference type="EMBL" id="JBHLUU010000024">
    <property type="protein sequence ID" value="MFC0475231.1"/>
    <property type="molecule type" value="Genomic_DNA"/>
</dbReference>
<dbReference type="Pfam" id="PF08445">
    <property type="entry name" value="FR47"/>
    <property type="match status" value="1"/>
</dbReference>
<evidence type="ECO:0000313" key="2">
    <source>
        <dbReference type="EMBL" id="MFC0475231.1"/>
    </source>
</evidence>
<reference evidence="2 3" key="1">
    <citation type="submission" date="2024-09" db="EMBL/GenBank/DDBJ databases">
        <authorList>
            <person name="Sun Q."/>
            <person name="Mori K."/>
        </authorList>
    </citation>
    <scope>NUCLEOTIDE SEQUENCE [LARGE SCALE GENOMIC DNA]</scope>
    <source>
        <strain evidence="2 3">CGMCC 1.9126</strain>
    </source>
</reference>
<dbReference type="SUPFAM" id="SSF55729">
    <property type="entry name" value="Acyl-CoA N-acyltransferases (Nat)"/>
    <property type="match status" value="1"/>
</dbReference>
<accession>A0ABV6KTN2</accession>
<name>A0ABV6KTN2_9BACI</name>
<sequence>MATGNLQYRKMIESDVSLIKAFTTFDSLWKSIEMDALTAKEYINKYVLGEWRVWQQNNKDVAITYHLDHAPSNNKPWLGTVIINPNDRRQGFGTQVVKQLKKELREKGHKAIFAGVPVEADIWIQFMSDCYFEQFKIEKDDQNQMFLIMVSPLQ</sequence>
<keyword evidence="3" id="KW-1185">Reference proteome</keyword>
<keyword evidence="2" id="KW-0808">Transferase</keyword>
<evidence type="ECO:0000313" key="3">
    <source>
        <dbReference type="Proteomes" id="UP001589738"/>
    </source>
</evidence>
<evidence type="ECO:0000259" key="1">
    <source>
        <dbReference type="PROSITE" id="PS51186"/>
    </source>
</evidence>
<gene>
    <name evidence="2" type="ORF">ACFFHF_08200</name>
</gene>
<dbReference type="PROSITE" id="PS51186">
    <property type="entry name" value="GNAT"/>
    <property type="match status" value="1"/>
</dbReference>
<organism evidence="2 3">
    <name type="scientific">Robertmurraya beringensis</name>
    <dbReference type="NCBI Taxonomy" id="641660"/>
    <lineage>
        <taxon>Bacteria</taxon>
        <taxon>Bacillati</taxon>
        <taxon>Bacillota</taxon>
        <taxon>Bacilli</taxon>
        <taxon>Bacillales</taxon>
        <taxon>Bacillaceae</taxon>
        <taxon>Robertmurraya</taxon>
    </lineage>
</organism>
<feature type="domain" description="N-acetyltransferase" evidence="1">
    <location>
        <begin position="6"/>
        <end position="154"/>
    </location>
</feature>
<dbReference type="RefSeq" id="WP_160548566.1">
    <property type="nucleotide sequence ID" value="NZ_JBHLUU010000024.1"/>
</dbReference>
<dbReference type="InterPro" id="IPR016181">
    <property type="entry name" value="Acyl_CoA_acyltransferase"/>
</dbReference>
<dbReference type="InterPro" id="IPR000182">
    <property type="entry name" value="GNAT_dom"/>
</dbReference>
<dbReference type="Proteomes" id="UP001589738">
    <property type="component" value="Unassembled WGS sequence"/>
</dbReference>
<dbReference type="EC" id="2.3.1.-" evidence="2"/>
<protein>
    <submittedName>
        <fullName evidence="2">GNAT family N-acetyltransferase</fullName>
        <ecNumber evidence="2">2.3.1.-</ecNumber>
    </submittedName>
</protein>
<dbReference type="GO" id="GO:0016746">
    <property type="term" value="F:acyltransferase activity"/>
    <property type="evidence" value="ECO:0007669"/>
    <property type="project" value="UniProtKB-KW"/>
</dbReference>
<dbReference type="Gene3D" id="3.40.630.30">
    <property type="match status" value="1"/>
</dbReference>
<comment type="caution">
    <text evidence="2">The sequence shown here is derived from an EMBL/GenBank/DDBJ whole genome shotgun (WGS) entry which is preliminary data.</text>
</comment>
<dbReference type="InterPro" id="IPR013653">
    <property type="entry name" value="GCN5-like_dom"/>
</dbReference>
<proteinExistence type="predicted"/>
<dbReference type="CDD" id="cd04301">
    <property type="entry name" value="NAT_SF"/>
    <property type="match status" value="1"/>
</dbReference>